<dbReference type="PIRSF" id="PIRSF016262">
    <property type="entry name" value="LPLase"/>
    <property type="match status" value="1"/>
</dbReference>
<feature type="binding site" evidence="6 9">
    <location>
        <begin position="156"/>
        <end position="158"/>
    </location>
    <ligand>
        <name>substrate</name>
    </ligand>
</feature>
<dbReference type="FunFam" id="3.30.930.10:FF:000020">
    <property type="entry name" value="Octanoyltransferase"/>
    <property type="match status" value="1"/>
</dbReference>
<dbReference type="Proteomes" id="UP000282483">
    <property type="component" value="Chromosome"/>
</dbReference>
<dbReference type="AlphaFoldDB" id="A0A2Z5V675"/>
<comment type="subcellular location">
    <subcellularLocation>
        <location evidence="6">Cytoplasm</location>
    </subcellularLocation>
</comment>
<evidence type="ECO:0000313" key="13">
    <source>
        <dbReference type="Proteomes" id="UP000282483"/>
    </source>
</evidence>
<comment type="catalytic activity">
    <reaction evidence="6 7">
        <text>octanoyl-[ACP] + L-lysyl-[protein] = N(6)-octanoyl-L-lysyl-[protein] + holo-[ACP] + H(+)</text>
        <dbReference type="Rhea" id="RHEA:17665"/>
        <dbReference type="Rhea" id="RHEA-COMP:9636"/>
        <dbReference type="Rhea" id="RHEA-COMP:9685"/>
        <dbReference type="Rhea" id="RHEA-COMP:9752"/>
        <dbReference type="Rhea" id="RHEA-COMP:9928"/>
        <dbReference type="ChEBI" id="CHEBI:15378"/>
        <dbReference type="ChEBI" id="CHEBI:29969"/>
        <dbReference type="ChEBI" id="CHEBI:64479"/>
        <dbReference type="ChEBI" id="CHEBI:78463"/>
        <dbReference type="ChEBI" id="CHEBI:78809"/>
        <dbReference type="EC" id="2.3.1.181"/>
    </reaction>
</comment>
<dbReference type="PANTHER" id="PTHR10993">
    <property type="entry name" value="OCTANOYLTRANSFERASE"/>
    <property type="match status" value="1"/>
</dbReference>
<evidence type="ECO:0000256" key="10">
    <source>
        <dbReference type="PIRSR" id="PIRSR016262-3"/>
    </source>
</evidence>
<dbReference type="GO" id="GO:0033819">
    <property type="term" value="F:lipoyl(octanoyl) transferase activity"/>
    <property type="evidence" value="ECO:0007669"/>
    <property type="project" value="UniProtKB-EC"/>
</dbReference>
<dbReference type="PANTHER" id="PTHR10993:SF7">
    <property type="entry name" value="LIPOYLTRANSFERASE 2, MITOCHONDRIAL-RELATED"/>
    <property type="match status" value="1"/>
</dbReference>
<dbReference type="GO" id="GO:0009249">
    <property type="term" value="P:protein lipoylation"/>
    <property type="evidence" value="ECO:0007669"/>
    <property type="project" value="InterPro"/>
</dbReference>
<evidence type="ECO:0000256" key="7">
    <source>
        <dbReference type="PIRNR" id="PIRNR016262"/>
    </source>
</evidence>
<dbReference type="InterPro" id="IPR020605">
    <property type="entry name" value="Octanoyltransferase_CS"/>
</dbReference>
<name>A0A2Z5V675_9COXI</name>
<organism evidence="12 13">
    <name type="scientific">Candidatus Rickettsiella viridis</name>
    <dbReference type="NCBI Taxonomy" id="676208"/>
    <lineage>
        <taxon>Bacteria</taxon>
        <taxon>Pseudomonadati</taxon>
        <taxon>Pseudomonadota</taxon>
        <taxon>Gammaproteobacteria</taxon>
        <taxon>Legionellales</taxon>
        <taxon>Coxiellaceae</taxon>
        <taxon>Rickettsiella</taxon>
    </lineage>
</organism>
<dbReference type="EMBL" id="AP018005">
    <property type="protein sequence ID" value="BBB15912.1"/>
    <property type="molecule type" value="Genomic_DNA"/>
</dbReference>
<comment type="function">
    <text evidence="5 6 7">Catalyzes the transfer of endogenously produced octanoic acid from octanoyl-acyl-carrier-protein onto the lipoyl domains of lipoate-dependent enzymes. Lipoyl-ACP can also act as a substrate although octanoyl-ACP is likely to be the physiological substrate.</text>
</comment>
<evidence type="ECO:0000259" key="11">
    <source>
        <dbReference type="PROSITE" id="PS51733"/>
    </source>
</evidence>
<feature type="active site" description="Acyl-thioester intermediate" evidence="6 8">
    <location>
        <position position="187"/>
    </location>
</feature>
<dbReference type="EC" id="2.3.1.181" evidence="6 7"/>
<feature type="site" description="Lowers pKa of active site Cys" evidence="6 10">
    <location>
        <position position="153"/>
    </location>
</feature>
<dbReference type="Gene3D" id="3.30.930.10">
    <property type="entry name" value="Bira Bifunctional Protein, Domain 2"/>
    <property type="match status" value="1"/>
</dbReference>
<dbReference type="PROSITE" id="PS51733">
    <property type="entry name" value="BPL_LPL_CATALYTIC"/>
    <property type="match status" value="1"/>
</dbReference>
<feature type="binding site" evidence="6 9">
    <location>
        <begin position="89"/>
        <end position="96"/>
    </location>
    <ligand>
        <name>substrate</name>
    </ligand>
</feature>
<gene>
    <name evidence="6 12" type="primary">lipB</name>
    <name evidence="12" type="ORF">RVIR1_14740</name>
</gene>
<keyword evidence="13" id="KW-1185">Reference proteome</keyword>
<dbReference type="NCBIfam" id="TIGR00214">
    <property type="entry name" value="lipB"/>
    <property type="match status" value="1"/>
</dbReference>
<reference evidence="12 13" key="1">
    <citation type="submission" date="2017-03" db="EMBL/GenBank/DDBJ databases">
        <title>The genome sequence of Candidatus Rickettsiella viridis.</title>
        <authorList>
            <person name="Nikoh N."/>
            <person name="Tsuchida T."/>
            <person name="Yamaguchi K."/>
            <person name="Maeda T."/>
            <person name="Shigenobu S."/>
            <person name="Fukatsu T."/>
        </authorList>
    </citation>
    <scope>NUCLEOTIDE SEQUENCE [LARGE SCALE GENOMIC DNA]</scope>
    <source>
        <strain evidence="12 13">Ap-RA04</strain>
    </source>
</reference>
<dbReference type="InterPro" id="IPR004143">
    <property type="entry name" value="BPL_LPL_catalytic"/>
</dbReference>
<dbReference type="SUPFAM" id="SSF55681">
    <property type="entry name" value="Class II aaRS and biotin synthetases"/>
    <property type="match status" value="1"/>
</dbReference>
<feature type="domain" description="BPL/LPL catalytic" evidence="11">
    <location>
        <begin position="50"/>
        <end position="225"/>
    </location>
</feature>
<evidence type="ECO:0000256" key="9">
    <source>
        <dbReference type="PIRSR" id="PIRSR016262-2"/>
    </source>
</evidence>
<protein>
    <recommendedName>
        <fullName evidence="6 7">Octanoyltransferase</fullName>
        <ecNumber evidence="6 7">2.3.1.181</ecNumber>
    </recommendedName>
    <alternativeName>
        <fullName evidence="6">Lipoate-protein ligase B</fullName>
    </alternativeName>
    <alternativeName>
        <fullName evidence="6">Lipoyl/octanoyl transferase</fullName>
    </alternativeName>
    <alternativeName>
        <fullName evidence="6">Octanoyl-[acyl-carrier-protein]-protein N-octanoyltransferase</fullName>
    </alternativeName>
</protein>
<keyword evidence="4 6" id="KW-0012">Acyltransferase</keyword>
<dbReference type="InterPro" id="IPR045864">
    <property type="entry name" value="aa-tRNA-synth_II/BPL/LPL"/>
</dbReference>
<evidence type="ECO:0000256" key="8">
    <source>
        <dbReference type="PIRSR" id="PIRSR016262-1"/>
    </source>
</evidence>
<dbReference type="NCBIfam" id="NF010922">
    <property type="entry name" value="PRK14342.1"/>
    <property type="match status" value="1"/>
</dbReference>
<dbReference type="Pfam" id="PF21948">
    <property type="entry name" value="LplA-B_cat"/>
    <property type="match status" value="1"/>
</dbReference>
<comment type="pathway">
    <text evidence="1 6 7">Protein modification; protein lipoylation via endogenous pathway; protein N(6)-(lipoyl)lysine from octanoyl-[acyl-carrier-protein]: step 1/2.</text>
</comment>
<dbReference type="CDD" id="cd16444">
    <property type="entry name" value="LipB"/>
    <property type="match status" value="1"/>
</dbReference>
<dbReference type="KEGG" id="rvi:RVIR1_14740"/>
<proteinExistence type="inferred from homology"/>
<evidence type="ECO:0000256" key="6">
    <source>
        <dbReference type="HAMAP-Rule" id="MF_00013"/>
    </source>
</evidence>
<evidence type="ECO:0000256" key="3">
    <source>
        <dbReference type="ARBA" id="ARBA00022679"/>
    </source>
</evidence>
<accession>A0A2Z5V675</accession>
<comment type="miscellaneous">
    <text evidence="6">In the reaction, the free carboxyl group of octanoic acid is attached via an amide linkage to the epsilon-amino group of a specific lysine residue of lipoyl domains of lipoate-dependent enzymes.</text>
</comment>
<feature type="binding site" evidence="6 9">
    <location>
        <begin position="169"/>
        <end position="171"/>
    </location>
    <ligand>
        <name>substrate</name>
    </ligand>
</feature>
<evidence type="ECO:0000313" key="12">
    <source>
        <dbReference type="EMBL" id="BBB15912.1"/>
    </source>
</evidence>
<dbReference type="PROSITE" id="PS01313">
    <property type="entry name" value="LIPB"/>
    <property type="match status" value="1"/>
</dbReference>
<dbReference type="UniPathway" id="UPA00538">
    <property type="reaction ID" value="UER00592"/>
</dbReference>
<evidence type="ECO:0000256" key="5">
    <source>
        <dbReference type="ARBA" id="ARBA00024732"/>
    </source>
</evidence>
<dbReference type="HAMAP" id="MF_00013">
    <property type="entry name" value="LipB"/>
    <property type="match status" value="1"/>
</dbReference>
<keyword evidence="3 6" id="KW-0808">Transferase</keyword>
<evidence type="ECO:0000256" key="1">
    <source>
        <dbReference type="ARBA" id="ARBA00004821"/>
    </source>
</evidence>
<keyword evidence="2 6" id="KW-0963">Cytoplasm</keyword>
<evidence type="ECO:0000256" key="2">
    <source>
        <dbReference type="ARBA" id="ARBA00022490"/>
    </source>
</evidence>
<evidence type="ECO:0000256" key="4">
    <source>
        <dbReference type="ARBA" id="ARBA00023315"/>
    </source>
</evidence>
<comment type="similarity">
    <text evidence="6 7">Belongs to the LipB family.</text>
</comment>
<dbReference type="GO" id="GO:0005737">
    <property type="term" value="C:cytoplasm"/>
    <property type="evidence" value="ECO:0007669"/>
    <property type="project" value="UniProtKB-SubCell"/>
</dbReference>
<sequence>MIHEDCELSGNTAENSSAKSMEQLIIRPLRLAEYNSVSQAMRLFTDTRSTETADEIWLIEHKPVYTLGQAAKLEHVLNPGAIPIEKTDRGGQVTYHGPGQLVVYPLLNLRRLNLNVRALVTLLEETIIEFLAGYAIHAQARKNAPGVYVNGAKIASIGLRIRRGFCYHGIAFNIAMDLKPFLGINPCGFSQLAVTQLSDLGGPSNLGMVADLFSQQLKAKLILQRKKADFPIENSTSTY</sequence>
<dbReference type="InterPro" id="IPR000544">
    <property type="entry name" value="Octanoyltransferase"/>
</dbReference>